<evidence type="ECO:0000313" key="1">
    <source>
        <dbReference type="EMBL" id="OGI78898.1"/>
    </source>
</evidence>
<name>A0A1F6WAE7_9BACT</name>
<evidence type="ECO:0000313" key="2">
    <source>
        <dbReference type="Proteomes" id="UP000177052"/>
    </source>
</evidence>
<dbReference type="AlphaFoldDB" id="A0A1F6WAE7"/>
<sequence length="324" mass="36165">MRLRFLSLYLIITLVFFGIIFASKANAASSSSILVDMVPPNPAPFEDVSISLNSYANNLDNVFIKWSVSNKSVLSGIGRKSFSLKAGAAGSLTLVGVVISLPDGNVETRITIKPAVMVLLWQANDSYVPPFYKGKAMPSPDSEIKVVAMPENKTSSPQNMTYAWKKDYTNDQGASGYGKNFYLYTNDYLEDANNISVVAETIDQGYQSEANIDIGATQPKILFYKNDINIGTMWERTFSNTHKIQGSEIVEAVPYFISPKEIQNPRLIWSWFINDNIINVPSFKKNFMPIRAESGTSGISRLKLEITNKDRMFQTANKEINIEF</sequence>
<gene>
    <name evidence="1" type="ORF">A3F19_03230</name>
</gene>
<comment type="caution">
    <text evidence="1">The sequence shown here is derived from an EMBL/GenBank/DDBJ whole genome shotgun (WGS) entry which is preliminary data.</text>
</comment>
<dbReference type="Proteomes" id="UP000177052">
    <property type="component" value="Unassembled WGS sequence"/>
</dbReference>
<organism evidence="1 2">
    <name type="scientific">Candidatus Nomurabacteria bacterium RIFCSPHIGHO2_12_FULL_37_29</name>
    <dbReference type="NCBI Taxonomy" id="1801759"/>
    <lineage>
        <taxon>Bacteria</taxon>
        <taxon>Candidatus Nomuraibacteriota</taxon>
    </lineage>
</organism>
<reference evidence="1 2" key="1">
    <citation type="journal article" date="2016" name="Nat. Commun.">
        <title>Thousands of microbial genomes shed light on interconnected biogeochemical processes in an aquifer system.</title>
        <authorList>
            <person name="Anantharaman K."/>
            <person name="Brown C.T."/>
            <person name="Hug L.A."/>
            <person name="Sharon I."/>
            <person name="Castelle C.J."/>
            <person name="Probst A.J."/>
            <person name="Thomas B.C."/>
            <person name="Singh A."/>
            <person name="Wilkins M.J."/>
            <person name="Karaoz U."/>
            <person name="Brodie E.L."/>
            <person name="Williams K.H."/>
            <person name="Hubbard S.S."/>
            <person name="Banfield J.F."/>
        </authorList>
    </citation>
    <scope>NUCLEOTIDE SEQUENCE [LARGE SCALE GENOMIC DNA]</scope>
</reference>
<accession>A0A1F6WAE7</accession>
<protein>
    <submittedName>
        <fullName evidence="1">Uncharacterized protein</fullName>
    </submittedName>
</protein>
<proteinExistence type="predicted"/>
<dbReference type="EMBL" id="MFUJ01000036">
    <property type="protein sequence ID" value="OGI78898.1"/>
    <property type="molecule type" value="Genomic_DNA"/>
</dbReference>